<proteinExistence type="predicted"/>
<keyword evidence="1" id="KW-0472">Membrane</keyword>
<gene>
    <name evidence="2" type="ORF">IPA_08620</name>
</gene>
<name>A0A977KCQ0_9CREN</name>
<evidence type="ECO:0000256" key="1">
    <source>
        <dbReference type="SAM" id="Phobius"/>
    </source>
</evidence>
<reference evidence="2" key="1">
    <citation type="submission" date="2013-11" db="EMBL/GenBank/DDBJ databases">
        <title>Comparative genomics of Ignicoccus.</title>
        <authorList>
            <person name="Podar M."/>
        </authorList>
    </citation>
    <scope>NUCLEOTIDE SEQUENCE</scope>
    <source>
        <strain evidence="2">DSM 13166</strain>
    </source>
</reference>
<evidence type="ECO:0000313" key="2">
    <source>
        <dbReference type="EMBL" id="UXD22828.1"/>
    </source>
</evidence>
<evidence type="ECO:0000313" key="3">
    <source>
        <dbReference type="Proteomes" id="UP001063698"/>
    </source>
</evidence>
<keyword evidence="3" id="KW-1185">Reference proteome</keyword>
<dbReference type="Proteomes" id="UP001063698">
    <property type="component" value="Chromosome"/>
</dbReference>
<keyword evidence="1" id="KW-0812">Transmembrane</keyword>
<feature type="transmembrane region" description="Helical" evidence="1">
    <location>
        <begin position="38"/>
        <end position="55"/>
    </location>
</feature>
<sequence length="92" mass="9919">MRKVKAFLLITMLLLLPTVTFASEKECIGWSDFPKLMGAFGFSESIIVLSLAYIASGYNLIASLIAAALVGTLIGALYYVAALLALYLVGRR</sequence>
<feature type="transmembrane region" description="Helical" evidence="1">
    <location>
        <begin position="62"/>
        <end position="89"/>
    </location>
</feature>
<dbReference type="AlphaFoldDB" id="A0A977KCQ0"/>
<dbReference type="EMBL" id="CP006868">
    <property type="protein sequence ID" value="UXD22828.1"/>
    <property type="molecule type" value="Genomic_DNA"/>
</dbReference>
<organism evidence="2 3">
    <name type="scientific">Ignicoccus pacificus DSM 13166</name>
    <dbReference type="NCBI Taxonomy" id="940294"/>
    <lineage>
        <taxon>Archaea</taxon>
        <taxon>Thermoproteota</taxon>
        <taxon>Thermoprotei</taxon>
        <taxon>Desulfurococcales</taxon>
        <taxon>Desulfurococcaceae</taxon>
        <taxon>Ignicoccus</taxon>
    </lineage>
</organism>
<keyword evidence="1" id="KW-1133">Transmembrane helix</keyword>
<accession>A0A977KCQ0</accession>
<dbReference type="KEGG" id="ipc:IPA_08620"/>
<protein>
    <submittedName>
        <fullName evidence="2">Uncharacterized protein</fullName>
    </submittedName>
</protein>